<dbReference type="EMBL" id="CM037153">
    <property type="protein sequence ID" value="KAH7856848.1"/>
    <property type="molecule type" value="Genomic_DNA"/>
</dbReference>
<organism evidence="1 2">
    <name type="scientific">Vaccinium darrowii</name>
    <dbReference type="NCBI Taxonomy" id="229202"/>
    <lineage>
        <taxon>Eukaryota</taxon>
        <taxon>Viridiplantae</taxon>
        <taxon>Streptophyta</taxon>
        <taxon>Embryophyta</taxon>
        <taxon>Tracheophyta</taxon>
        <taxon>Spermatophyta</taxon>
        <taxon>Magnoliopsida</taxon>
        <taxon>eudicotyledons</taxon>
        <taxon>Gunneridae</taxon>
        <taxon>Pentapetalae</taxon>
        <taxon>asterids</taxon>
        <taxon>Ericales</taxon>
        <taxon>Ericaceae</taxon>
        <taxon>Vaccinioideae</taxon>
        <taxon>Vaccinieae</taxon>
        <taxon>Vaccinium</taxon>
    </lineage>
</organism>
<keyword evidence="2" id="KW-1185">Reference proteome</keyword>
<comment type="caution">
    <text evidence="1">The sequence shown here is derived from an EMBL/GenBank/DDBJ whole genome shotgun (WGS) entry which is preliminary data.</text>
</comment>
<reference evidence="1 2" key="1">
    <citation type="journal article" date="2021" name="Hortic Res">
        <title>High-quality reference genome and annotation aids understanding of berry development for evergreen blueberry (Vaccinium darrowii).</title>
        <authorList>
            <person name="Yu J."/>
            <person name="Hulse-Kemp A.M."/>
            <person name="Babiker E."/>
            <person name="Staton M."/>
        </authorList>
    </citation>
    <scope>NUCLEOTIDE SEQUENCE [LARGE SCALE GENOMIC DNA]</scope>
    <source>
        <strain evidence="2">cv. NJ 8807/NJ 8810</strain>
        <tissue evidence="1">Young leaf</tissue>
    </source>
</reference>
<name>A0ACB7YTQ5_9ERIC</name>
<proteinExistence type="predicted"/>
<sequence length="672" mass="74302">MEEMREVARAYYAKMSNDQQLSVLSFYKSLDTNGDGKVSPKEFSNFIKTKGNKHVPSNLFKLLDRNNDGTLDFDECVTFYYMFRVRKLAFCKGCGSFFWGVYFLCLDCYDDVHKETYNLCCSCFRNNKFKHGHSLFVDNYHLLTIKRKAFAKQGASSSQRFAKLVKIGKSRSLGASRPDATKTTTLQVMLEESDDEGGDKDLTLLSVLESKNAGASRVEPLQDEVVEVLDSDEKSDDHFVRPPVTKAKEDKTFILENAKVEAAGSKIGNTRPAGGEDPTAVKGSKTPAGVTTAGLQTKGNNTAGGWTTNGDGTGDGDRGNTRFEETVGSTMVGASSNSKGSLVNPSAKVQPISAKTIVSVVGDPKSSATIDVVAGNAFVPVVSDHLQEVLDKEEFTGSSLAAHPSQVRTSSRIFTPPDYEEVDDDLYSKVHTTLPQKIQQARHSLSLPSVSRGVVTEPATSQNGVYDAFAEPFHNQDGSRGSFRQRDLGALSSSHFQSEIQDEEDQGEDTVDDMPRSNVIAGIYIGVEHYPILKEIERRYPNVYSNLLPKTTWLAHGILTSFATFIKQVRYTRVDELDASKIKTFLVALKDFEQTGLDVSWIRPRFEEAQSIYNLRTFARDVELSKAVIIERKRELAELEADVIRRERELANAKRAAPTSLVDGDLVLKGIF</sequence>
<evidence type="ECO:0000313" key="2">
    <source>
        <dbReference type="Proteomes" id="UP000828048"/>
    </source>
</evidence>
<dbReference type="Proteomes" id="UP000828048">
    <property type="component" value="Chromosome 3"/>
</dbReference>
<accession>A0ACB7YTQ5</accession>
<evidence type="ECO:0000313" key="1">
    <source>
        <dbReference type="EMBL" id="KAH7856848.1"/>
    </source>
</evidence>
<protein>
    <submittedName>
        <fullName evidence="1">Uncharacterized protein</fullName>
    </submittedName>
</protein>
<gene>
    <name evidence="1" type="ORF">Vadar_006213</name>
</gene>